<dbReference type="InterPro" id="IPR000873">
    <property type="entry name" value="AMP-dep_synth/lig_dom"/>
</dbReference>
<dbReference type="SUPFAM" id="SSF52777">
    <property type="entry name" value="CoA-dependent acyltransferases"/>
    <property type="match status" value="12"/>
</dbReference>
<dbReference type="Gene3D" id="3.30.559.30">
    <property type="entry name" value="Nonribosomal peptide synthetase, condensation domain"/>
    <property type="match status" value="6"/>
</dbReference>
<dbReference type="STRING" id="158607.A0A2P5HYX6"/>
<dbReference type="SMART" id="SM00823">
    <property type="entry name" value="PKS_PP"/>
    <property type="match status" value="6"/>
</dbReference>
<dbReference type="InterPro" id="IPR036736">
    <property type="entry name" value="ACP-like_sf"/>
</dbReference>
<keyword evidence="9" id="KW-1185">Reference proteome</keyword>
<evidence type="ECO:0000313" key="8">
    <source>
        <dbReference type="EMBL" id="POS75457.1"/>
    </source>
</evidence>
<dbReference type="InterPro" id="IPR020845">
    <property type="entry name" value="AMP-binding_CS"/>
</dbReference>
<dbReference type="CDD" id="cd05918">
    <property type="entry name" value="A_NRPS_SidN3_like"/>
    <property type="match status" value="2"/>
</dbReference>
<evidence type="ECO:0000313" key="9">
    <source>
        <dbReference type="Proteomes" id="UP000094444"/>
    </source>
</evidence>
<comment type="similarity">
    <text evidence="5">Belongs to the NRP synthetase family.</text>
</comment>
<keyword evidence="2" id="KW-0596">Phosphopantetheine</keyword>
<evidence type="ECO:0000259" key="7">
    <source>
        <dbReference type="PROSITE" id="PS50075"/>
    </source>
</evidence>
<keyword evidence="4" id="KW-0436">Ligase</keyword>
<evidence type="ECO:0000256" key="5">
    <source>
        <dbReference type="ARBA" id="ARBA00029454"/>
    </source>
</evidence>
<gene>
    <name evidence="8" type="ORF">DHEL01_v206149</name>
</gene>
<evidence type="ECO:0000256" key="1">
    <source>
        <dbReference type="ARBA" id="ARBA00004924"/>
    </source>
</evidence>
<evidence type="ECO:0000256" key="2">
    <source>
        <dbReference type="ARBA" id="ARBA00022450"/>
    </source>
</evidence>
<dbReference type="GO" id="GO:0016874">
    <property type="term" value="F:ligase activity"/>
    <property type="evidence" value="ECO:0007669"/>
    <property type="project" value="UniProtKB-KW"/>
</dbReference>
<dbReference type="Pfam" id="PF00501">
    <property type="entry name" value="AMP-binding"/>
    <property type="match status" value="3"/>
</dbReference>
<dbReference type="PROSITE" id="PS00455">
    <property type="entry name" value="AMP_BINDING"/>
    <property type="match status" value="2"/>
</dbReference>
<dbReference type="InterPro" id="IPR020806">
    <property type="entry name" value="PKS_PP-bd"/>
</dbReference>
<dbReference type="FunFam" id="3.30.300.30:FF:000033">
    <property type="entry name" value="Nonribosomal siderophore peptide synthase SidC"/>
    <property type="match status" value="1"/>
</dbReference>
<feature type="domain" description="Carrier" evidence="7">
    <location>
        <begin position="3242"/>
        <end position="3319"/>
    </location>
</feature>
<dbReference type="InterPro" id="IPR009081">
    <property type="entry name" value="PP-bd_ACP"/>
</dbReference>
<dbReference type="SUPFAM" id="SSF56801">
    <property type="entry name" value="Acetyl-CoA synthetase-like"/>
    <property type="match status" value="3"/>
</dbReference>
<feature type="region of interest" description="Disordered" evidence="6">
    <location>
        <begin position="3782"/>
        <end position="3801"/>
    </location>
</feature>
<evidence type="ECO:0000256" key="6">
    <source>
        <dbReference type="SAM" id="MobiDB-lite"/>
    </source>
</evidence>
<dbReference type="Pfam" id="PF00668">
    <property type="entry name" value="Condensation"/>
    <property type="match status" value="6"/>
</dbReference>
<proteinExistence type="inferred from homology"/>
<dbReference type="PROSITE" id="PS50075">
    <property type="entry name" value="CARRIER"/>
    <property type="match status" value="6"/>
</dbReference>
<organism evidence="8 9">
    <name type="scientific">Diaporthe helianthi</name>
    <dbReference type="NCBI Taxonomy" id="158607"/>
    <lineage>
        <taxon>Eukaryota</taxon>
        <taxon>Fungi</taxon>
        <taxon>Dikarya</taxon>
        <taxon>Ascomycota</taxon>
        <taxon>Pezizomycotina</taxon>
        <taxon>Sordariomycetes</taxon>
        <taxon>Sordariomycetidae</taxon>
        <taxon>Diaporthales</taxon>
        <taxon>Diaporthaceae</taxon>
        <taxon>Diaporthe</taxon>
    </lineage>
</organism>
<feature type="region of interest" description="Disordered" evidence="6">
    <location>
        <begin position="1"/>
        <end position="24"/>
    </location>
</feature>
<protein>
    <submittedName>
        <fullName evidence="8">Amino acid adenylation domain-containing protein</fullName>
    </submittedName>
</protein>
<dbReference type="PANTHER" id="PTHR45527:SF1">
    <property type="entry name" value="FATTY ACID SYNTHASE"/>
    <property type="match status" value="1"/>
</dbReference>
<feature type="compositionally biased region" description="Polar residues" evidence="6">
    <location>
        <begin position="3789"/>
        <end position="3801"/>
    </location>
</feature>
<dbReference type="InParanoid" id="A0A2P5HYX6"/>
<dbReference type="GO" id="GO:0031177">
    <property type="term" value="F:phosphopantetheine binding"/>
    <property type="evidence" value="ECO:0007669"/>
    <property type="project" value="InterPro"/>
</dbReference>
<dbReference type="FunFam" id="3.40.50.12780:FF:000024">
    <property type="entry name" value="Nonribosomal siderophore peptide synthase SidC"/>
    <property type="match status" value="2"/>
</dbReference>
<name>A0A2P5HYX6_DIAHE</name>
<comment type="pathway">
    <text evidence="1">Siderophore biosynthesis.</text>
</comment>
<dbReference type="Gene3D" id="1.10.1200.10">
    <property type="entry name" value="ACP-like"/>
    <property type="match status" value="6"/>
</dbReference>
<evidence type="ECO:0000256" key="3">
    <source>
        <dbReference type="ARBA" id="ARBA00022553"/>
    </source>
</evidence>
<dbReference type="EMBL" id="MAVT02000485">
    <property type="protein sequence ID" value="POS75457.1"/>
    <property type="molecule type" value="Genomic_DNA"/>
</dbReference>
<dbReference type="InterPro" id="IPR010071">
    <property type="entry name" value="AA_adenyl_dom"/>
</dbReference>
<dbReference type="Gene3D" id="3.30.300.30">
    <property type="match status" value="3"/>
</dbReference>
<dbReference type="PANTHER" id="PTHR45527">
    <property type="entry name" value="NONRIBOSOMAL PEPTIDE SYNTHETASE"/>
    <property type="match status" value="1"/>
</dbReference>
<comment type="caution">
    <text evidence="8">The sequence shown here is derived from an EMBL/GenBank/DDBJ whole genome shotgun (WGS) entry which is preliminary data.</text>
</comment>
<feature type="domain" description="Carrier" evidence="7">
    <location>
        <begin position="2163"/>
        <end position="2240"/>
    </location>
</feature>
<dbReference type="GO" id="GO:0010106">
    <property type="term" value="P:cellular response to iron ion starvation"/>
    <property type="evidence" value="ECO:0007669"/>
    <property type="project" value="UniProtKB-ARBA"/>
</dbReference>
<keyword evidence="3" id="KW-0597">Phosphoprotein</keyword>
<dbReference type="Pfam" id="PF00550">
    <property type="entry name" value="PP-binding"/>
    <property type="match status" value="6"/>
</dbReference>
<dbReference type="InterPro" id="IPR001242">
    <property type="entry name" value="Condensation_dom"/>
</dbReference>
<feature type="domain" description="Carrier" evidence="7">
    <location>
        <begin position="3806"/>
        <end position="3879"/>
    </location>
</feature>
<dbReference type="InterPro" id="IPR006162">
    <property type="entry name" value="Ppantetheine_attach_site"/>
</dbReference>
<dbReference type="NCBIfam" id="TIGR01733">
    <property type="entry name" value="AA-adenyl-dom"/>
    <property type="match status" value="3"/>
</dbReference>
<feature type="domain" description="Carrier" evidence="7">
    <location>
        <begin position="4371"/>
        <end position="4444"/>
    </location>
</feature>
<dbReference type="InterPro" id="IPR023213">
    <property type="entry name" value="CAT-like_dom_sf"/>
</dbReference>
<dbReference type="OrthoDB" id="416786at2759"/>
<dbReference type="NCBIfam" id="NF003417">
    <property type="entry name" value="PRK04813.1"/>
    <property type="match status" value="3"/>
</dbReference>
<dbReference type="CDD" id="cd19542">
    <property type="entry name" value="CT_NRPS-like"/>
    <property type="match status" value="1"/>
</dbReference>
<feature type="domain" description="Carrier" evidence="7">
    <location>
        <begin position="542"/>
        <end position="619"/>
    </location>
</feature>
<dbReference type="GO" id="GO:0031169">
    <property type="term" value="P:ferrichrome biosynthetic process"/>
    <property type="evidence" value="ECO:0007669"/>
    <property type="project" value="UniProtKB-ARBA"/>
</dbReference>
<dbReference type="InterPro" id="IPR042099">
    <property type="entry name" value="ANL_N_sf"/>
</dbReference>
<sequence length="4892" mass="541028">MDSQDLPDTTKTTASPAPSLSILNSDPQVLPGPSLLHQLVSDSSTPGFALDYRAPDGARTTLSYPELHSQAEKLASRIANILGDQQGLGHNVVPLLLPQSPVLYISQLAVLRAGAAFCPLNLDAPPERTRFILGDVGAKLIVTSTALRHKVDFLEPDVVVLVVDSDEAHHERTHQCGVLREATPDTLAYVMYTSGSTGTPKGVGISHSAATQALLAHDRHIPPFSRFLQFAAPTFDVSVFEIFFPLFRGNTLVCCSRADMLNDLPAVLRDMQVDACELTPTVAGSLLRSRDNAPGLRLLLTIGEMLTVPVIREFGGDETKPSILWAMYGPTEATIHCTLQPCCEASSSPRNVGFPLDTASAFILEPLSETGSRDFKVLPFGETGELAVGGNQTAVGYINREEQTSKVFIETPHGRLYRTGDKARMLQNGTIECFGRISDGQVKLRGQRIELGEIEQAVLSTPECRGAVASVLRGIIVVFCEHDCPDDSITEDLLRTCRKWLPAFMIPGDFVLQEAFPRLPSGKVNRKQLEMDYEMKISDAAASMSEYSDDAEREMAEVANRAMGIQLQSSSVFSAAGVDSLAAITLASCLRQAGFAVTAIDVLKSNTLSDLRSRTRRKSPADNATELVEQLPASDAPATSWKELLKEAPELSGSLGAIEGVLPCTPTQISMLAETLNDSEAYCNWIELQIVGDQSVETIALWLRQLADKNEILRTGFVPISGSYKQVIWKELCAGQICTVDNLRRSFRLEEHGLLRPFMVQIRRNQPHKTSVLLQIHHALYDGWSFDILLADLNLLEQGGQVNERPLFRLVSDYYHSPGFLHDANAARAYWAEQLLGYQRSPMPQLLAKKETTRQQLRAERILQAEAAAILNASAQLEVGAQVLFQACVVWLWAHILGTDDVVIGNVTSGRIIPVHGIENVMGPCLATIPLRSRIKQMRTIRELVENIHMSNREGLAHCTLPLAEIKKAAGLMPGEPLYDVLFVYQESLHSRSSSAKQANVKKVAHEDHLETNLLVEIEPVDEAFRLRVTYQSDTFNHDYVEVILDQLNCVLGHIILNLGSETSSIFECFPKQTRSEYNDEIKPFTGCADLATLFERMAVRAHEKPALCFAECIESDSAGLKYLTYSELNVLANKIARHIQRLGAAEGAAVAIIMEKSPMLYAGILGILKAGCAYLPLLPSAPPARITGVLKQAEVRLCLTDGTFQHDDCNLSECAVVNLFDTKFEEYDGNNLGTPENPARVAYIIYTSGSTGVPKGISVTQLNITSNLDVLSKTYPVKSTSRMLQACSQAFDVSVFEIFFALIHGMCLCAATNDVLFADIELSIQAMEVTHLSMTPTVASLVNPPNVPRVEFLVTSGEPLTSEVARIWMGKLYQGYGPSETTNICSVKEMSPQDQIRHLGHVLDNTSAFVLAPGGLEILPIGCVGEFCFGGDQVAAGYLNMPGVTKDKFIDHPRYGRIYRSGDIGRMLVDGSLLIVGRIDDQVKLRGQRIELGEVSATVALSDEVSNCTVTLVNNGQQLACFYVPRSAQEQNFRVLPAGTGSAKTKESIYRVMLSRLTGYMIPSYLIPLSAIPMTSSGKVDKGKLGNLFENFEPSELELFSVDVERGDIHDDWSEDERKIAGLVAKALGVQLQQVGRWTPLTSLGMDSISAIAVAKRLQAAFSQKLPISVVLQNSSTAKLAALLYGQAAGTHPSRPHLDMFPSEFCEEIKRWSHSKNLEVESILRCTPLQEAMLASADGNATYLNKMLFRLNSDPEAMRNYWKEMFQRHAILRTSFYSTNSRENVIAQCILKDWKPGWLEFDADAISLEEAISTHATTLPNPVDSGVPPVSLALIRQGSHTYLSFICHHAMYDGVAMARLLDEIEQVACGRELQQPPSYRDFLEEVVALPETTDEFWQTHLRGLEPKILAQASGEDGGRCIMTRVLDPPFHTIENRLRMLNVSLLCLLQATWSSLLGVIQASDDICFGNVVNGRSSMVDRLDELVAPCFNTIPARVQLHDKRRNIDLVTFFQDLNPKLLQYQFTPLRRIQALFSKASKLFDTLLLLQQTPKKLNESIWTLERDDGEMDLPLICEVSPIEQNGIRKLEVKLHFDRACVPDAAAVFIHDTFSHIFSSMMQFPWSHITSRHSLPYPLQERLDSLCLVYISSKGKESDLWNMDTPDEWSEPEKAVRTVLSEISKSQAASISRHMTIFQLGLDSINAVQVAASLRRVGFPRATAMDVLENPTCSTLAAKITSEKTPSGSSAEYDIAGFERVAKASLNDTVSSWESVQAVLPCTPLQVAMLTQFCNSNGKDYFNFISFRFEESIDSSKVLKGLKRLVASHPILRSGFMPIDHRDVPFAMLQYAFEEAKILKNIHIEPRGFTMLEWKLAASKQALENLHEPPWNIAVVPGNKGVEMHLAIHHAVYDAFSLGKIMEDLEARMRDEPLDTGTPLSPVVREIMTEVQRCNTDGPDFWRKLAPEAVINKFPVMTPLREEPRNILARQRSCALSVEALSVAAKNGGFTIQAVAQAAWSRILSSYIGEPSVIFGTVLSGRNSDATHKAVFPCITTLPVIAHHSSFNRVLLQAMMEYNMAVQRHQRTSLAEIQKHLGHPNTRLFDTLLVYQKFDGPENKSKPWSVVNEEAHVDYPVSIEIKPDRDSLQLCITFLSDVLPVEQAEILLEQFDVALCDLAEHPDGCDGNLFENHPDLFAIIPAEQPELVSETTLLHEFVETSAAKDPDKIALEFVAGFDGMRPISQQWNYKELNQFGNRVANMLSTHVKTGDIVAICFEKSPEAHFAMLGVLKAGCALLALDPGAPSSRKEFIVKDSGAAAVLTDKTTGMTLDLQVQVPIITIHQGSLGSVDASRPKLTRPLVPGDRSYCLYTSGTTGTPKGCEITHENAVQAMLAFQKLFQGHWDESSKWLQFASYHFDVSVLEQYWTWSVGITLVAAPRDVILEDLAGTISRLEITHIDLTPSLARLLHPEDVPSLCKGVFITGGEQLKQETLDVWGPKRVIHNFYGPTEATIGVTTYPCVPANGRSSNIGRQFANVGSYVLRPNTQIPVLRGGVGELCVSGKLVGKGYLNREELTAERFPSLDVFKERVYRTGDLVRMLHDGCFDFLGRADDQVKLRGQRLEIGEINHCIRCAIPEITDAVTLVIRNEKQQKDLLVSFIVTAREQAHHAKELQLVTGDDAERLSQSVKRACRDKLPGYMVPTYVLVLPFIPLSPNNKAEVKELRRLFNLLSHEQLVGPSHSADDDLGDTGRKICKALSRIYGVQEGAILPSTSTFELGVDSISAMKLARGLRLEGCSQATAAVILKNPVVADLAHALQSLQRTSEDATGLLEASQAIEACQHRHKGFVCRKLEVDPGEVEYVAPCSPLQHGMISRSRAEDNEGAYFNTLRYELANAVEWQKLHAAWQRLVQNHAILRTKFVSTTDGYVQVAMKSQSIPWEIVSLDSGDDLETLLAARRQSWIDNNSQNIEAPLQFLQVDANRKRLLAVNIFHGLYDANSFDLMIDEVMRLYNGGGKDTNVNAPSFLDALLNGPLRNYSFCREFWSKHLQGVEPRPLPQISPMPSSQDIFVSRRIEFESLDKARKSLGVTHQAIVQAIWSSVLHRYCGFPVTIGVIVSGRSIELENVDRAIGPLFNTIPYHHGSTQGQTWASAIRSCHDFNTASLSFQHVPLRDVQKWCSGATPLFDTLFSFQRASSLGRTSSGLWTEVESNINADYPLAFEATLFPDESLRVMIVTQKGVADEAALGAMADDFEARAKALVHDLDCHVFLDSHVHASDRPLHLDNTEARNSRPQPESSTAGLSSFDWSPQAELIKKELALLVELEHSSITPNTTLLELGLDSIDTIKLSARLRRAGIILTNSELLRGQSIANFMDMLQAKENKGDGGNDSGYSSDVECSSTNLKAHLTKHGQDLSDVELVLPPTPLQDSMVSEMIQSGFQRYFNHDVLELAPQVEVQQLKHAWVTVVKNSPILRTVFVETVGREFDYAYAQVVLKHFPLVFREIEVDSTDGLSSVMEQARIKAQAGHGWSDLLQVTFAKSSHGSYMILSIAHALYDGWSLGLLHKDLELAYHGKYATRPPYFGFLHRTVRSFKQEAKDFWSDYVSDAVPVMLQPRGQQEPGVRVNRAEVSLPLKASALKDFCRRHVVSQQVVAQACWAAVLATRCKSLDVAFGVVLSGRDTEASEAMLFPTMNTVPVRAVLHGSVSKFLRYMQDNMTGVSQFQNYPLRKIQALIKARQPRLFNTLFIMQRSSIAASETTQSGTRQPLMRSIESSSAVDYPVCIETEVSGEDIAWRTACDDGYLSAKDTNRLLEDLERVLNYLISSADGDLLQFSERGVSVCGLPAFEPPRMTGAEQEPVLRQSGDFQQDGEWSNVEESIRQVLSSMSGIEEVSIRKNQNLYHLGLDSISAIKASSALRQQGIQVGVRDMIHANSIREMAAKIGKNTDSTSSVISDGQSQTVLQRLDGLYGDIGPDDLIQSAGVDASEVEEVLPATAMQTHMLSVWQNTQGAVFFPEFRFHLSGIADRDTIERSWMKLVEMTPALRTIFLSTGRRHMPVLQVILRQTENPFVSLGLQPHGTESWVIRLRIHHALYDGISLPLILGRLKALLSNRSPLDESVSILATWRKLVCSPMDGQAQSKRKHFWTNYLGGVQSPPLRLPTSNSTPQSKRVSILKQAAVSDTTRLKALCAQHGISIQSAFLAAYAQVLSSVSGRDDVVFGVYIANRAAEQELQFPTLCLVPLRVVLAQAFDIVEVARAIQEDIFEVSRPENVHAGLWEIKDWTGVVVESFVNFLSLPEDKSSKGMEEDGVEIEAIRFDEAALLSGDESFAFDPRPTSWLEKNVTRDAYPEAVDIEASLKEKGGMDIGVFGGHGRLGEDGAEDLVRMIVDLLST</sequence>
<dbReference type="FunFam" id="3.30.300.30:FF:000015">
    <property type="entry name" value="Nonribosomal peptide synthase SidD"/>
    <property type="match status" value="1"/>
</dbReference>
<accession>A0A2P5HYX6</accession>
<dbReference type="Gene3D" id="3.30.559.10">
    <property type="entry name" value="Chloramphenicol acetyltransferase-like domain"/>
    <property type="match status" value="6"/>
</dbReference>
<reference evidence="8" key="1">
    <citation type="submission" date="2017-09" db="EMBL/GenBank/DDBJ databases">
        <title>Polyketide synthases of a Diaporthe helianthi virulent isolate.</title>
        <authorList>
            <person name="Baroncelli R."/>
        </authorList>
    </citation>
    <scope>NUCLEOTIDE SEQUENCE [LARGE SCALE GENOMIC DNA]</scope>
    <source>
        <strain evidence="8">7/96</strain>
    </source>
</reference>
<dbReference type="PROSITE" id="PS00012">
    <property type="entry name" value="PHOSPHOPANTETHEINE"/>
    <property type="match status" value="6"/>
</dbReference>
<dbReference type="SUPFAM" id="SSF47336">
    <property type="entry name" value="ACP-like"/>
    <property type="match status" value="5"/>
</dbReference>
<dbReference type="GO" id="GO:0005737">
    <property type="term" value="C:cytoplasm"/>
    <property type="evidence" value="ECO:0007669"/>
    <property type="project" value="TreeGrafter"/>
</dbReference>
<dbReference type="Gene3D" id="3.40.50.12780">
    <property type="entry name" value="N-terminal domain of ligase-like"/>
    <property type="match status" value="3"/>
</dbReference>
<feature type="domain" description="Carrier" evidence="7">
    <location>
        <begin position="1612"/>
        <end position="1689"/>
    </location>
</feature>
<evidence type="ECO:0000256" key="4">
    <source>
        <dbReference type="ARBA" id="ARBA00022598"/>
    </source>
</evidence>
<dbReference type="Proteomes" id="UP000094444">
    <property type="component" value="Unassembled WGS sequence"/>
</dbReference>
<dbReference type="GO" id="GO:0043041">
    <property type="term" value="P:amino acid activation for nonribosomal peptide biosynthetic process"/>
    <property type="evidence" value="ECO:0007669"/>
    <property type="project" value="TreeGrafter"/>
</dbReference>
<dbReference type="InterPro" id="IPR045851">
    <property type="entry name" value="AMP-bd_C_sf"/>
</dbReference>